<keyword evidence="4" id="KW-1185">Reference proteome</keyword>
<reference evidence="3" key="1">
    <citation type="submission" date="2019-02" db="EMBL/GenBank/DDBJ databases">
        <authorList>
            <person name="Li S.-H."/>
        </authorList>
    </citation>
    <scope>NUCLEOTIDE SEQUENCE</scope>
    <source>
        <strain evidence="3">IMCC14734</strain>
    </source>
</reference>
<dbReference type="PROSITE" id="PS51257">
    <property type="entry name" value="PROKAR_LIPOPROTEIN"/>
    <property type="match status" value="1"/>
</dbReference>
<dbReference type="RefSeq" id="WP_279244353.1">
    <property type="nucleotide sequence ID" value="NZ_SHNN01000001.1"/>
</dbReference>
<dbReference type="EMBL" id="SHNN01000001">
    <property type="protein sequence ID" value="MCX2980377.1"/>
    <property type="molecule type" value="Genomic_DNA"/>
</dbReference>
<dbReference type="Proteomes" id="UP001143362">
    <property type="component" value="Unassembled WGS sequence"/>
</dbReference>
<feature type="domain" description="DUF4136" evidence="2">
    <location>
        <begin position="32"/>
        <end position="200"/>
    </location>
</feature>
<accession>A0ABT3TDJ2</accession>
<evidence type="ECO:0000259" key="2">
    <source>
        <dbReference type="Pfam" id="PF13590"/>
    </source>
</evidence>
<dbReference type="Gene3D" id="3.30.160.670">
    <property type="match status" value="1"/>
</dbReference>
<sequence>MNIAKYPLRLALLALLGTFITACASAPPEPTVDFKSDYDFSPNKTISFMPNSGQVSGDLSGRYISDITRDRIDLAIRQVAEAKGYQFVDDAQQADVLLTWHLVGQDKTDVRTTNTGSSYGASYGRYGAYNRHSMYSCWSCGGTETTVRQYTQGTFIVDLIDPELQQSVWRSVIESKLKDNASQEQATYDQAANRILAALPGV</sequence>
<organism evidence="3 4">
    <name type="scientific">Candidatus Litorirhabdus singularis</name>
    <dbReference type="NCBI Taxonomy" id="2518993"/>
    <lineage>
        <taxon>Bacteria</taxon>
        <taxon>Pseudomonadati</taxon>
        <taxon>Pseudomonadota</taxon>
        <taxon>Gammaproteobacteria</taxon>
        <taxon>Cellvibrionales</taxon>
        <taxon>Halieaceae</taxon>
        <taxon>Candidatus Litorirhabdus</taxon>
    </lineage>
</organism>
<proteinExistence type="predicted"/>
<evidence type="ECO:0000313" key="4">
    <source>
        <dbReference type="Proteomes" id="UP001143362"/>
    </source>
</evidence>
<feature type="chain" id="PRO_5045603706" evidence="1">
    <location>
        <begin position="25"/>
        <end position="202"/>
    </location>
</feature>
<comment type="caution">
    <text evidence="3">The sequence shown here is derived from an EMBL/GenBank/DDBJ whole genome shotgun (WGS) entry which is preliminary data.</text>
</comment>
<keyword evidence="1" id="KW-0732">Signal</keyword>
<dbReference type="Pfam" id="PF13590">
    <property type="entry name" value="DUF4136"/>
    <property type="match status" value="1"/>
</dbReference>
<gene>
    <name evidence="3" type="ORF">EYC98_05765</name>
</gene>
<evidence type="ECO:0000313" key="3">
    <source>
        <dbReference type="EMBL" id="MCX2980377.1"/>
    </source>
</evidence>
<protein>
    <submittedName>
        <fullName evidence="3">DUF4136 domain-containing protein</fullName>
    </submittedName>
</protein>
<name>A0ABT3TDJ2_9GAMM</name>
<evidence type="ECO:0000256" key="1">
    <source>
        <dbReference type="SAM" id="SignalP"/>
    </source>
</evidence>
<feature type="signal peptide" evidence="1">
    <location>
        <begin position="1"/>
        <end position="24"/>
    </location>
</feature>
<dbReference type="InterPro" id="IPR025411">
    <property type="entry name" value="DUF4136"/>
</dbReference>